<evidence type="ECO:0000313" key="3">
    <source>
        <dbReference type="Proteomes" id="UP001367316"/>
    </source>
</evidence>
<feature type="region of interest" description="Disordered" evidence="1">
    <location>
        <begin position="19"/>
        <end position="159"/>
    </location>
</feature>
<feature type="compositionally biased region" description="Basic and acidic residues" evidence="1">
    <location>
        <begin position="135"/>
        <end position="154"/>
    </location>
</feature>
<feature type="compositionally biased region" description="Polar residues" evidence="1">
    <location>
        <begin position="104"/>
        <end position="119"/>
    </location>
</feature>
<name>A0ABR1MTR4_9PEZI</name>
<comment type="caution">
    <text evidence="2">The sequence shown here is derived from an EMBL/GenBank/DDBJ whole genome shotgun (WGS) entry which is preliminary data.</text>
</comment>
<dbReference type="EMBL" id="JBBPBF010000060">
    <property type="protein sequence ID" value="KAK7605939.1"/>
    <property type="molecule type" value="Genomic_DNA"/>
</dbReference>
<dbReference type="Proteomes" id="UP001367316">
    <property type="component" value="Unassembled WGS sequence"/>
</dbReference>
<evidence type="ECO:0000256" key="1">
    <source>
        <dbReference type="SAM" id="MobiDB-lite"/>
    </source>
</evidence>
<accession>A0ABR1MTR4</accession>
<proteinExistence type="predicted"/>
<reference evidence="2 3" key="1">
    <citation type="submission" date="2024-04" db="EMBL/GenBank/DDBJ databases">
        <title>Phyllosticta paracitricarpa is synonymous to the EU quarantine fungus P. citricarpa based on phylogenomic analyses.</title>
        <authorList>
            <consortium name="Lawrence Berkeley National Laboratory"/>
            <person name="Van ingen-buijs V.A."/>
            <person name="Van westerhoven A.C."/>
            <person name="Haridas S."/>
            <person name="Skiadas P."/>
            <person name="Martin F."/>
            <person name="Groenewald J.Z."/>
            <person name="Crous P.W."/>
            <person name="Seidl M.F."/>
        </authorList>
    </citation>
    <scope>NUCLEOTIDE SEQUENCE [LARGE SCALE GENOMIC DNA]</scope>
    <source>
        <strain evidence="2 3">CBS 141358</strain>
    </source>
</reference>
<keyword evidence="3" id="KW-1185">Reference proteome</keyword>
<evidence type="ECO:0000313" key="2">
    <source>
        <dbReference type="EMBL" id="KAK7605939.1"/>
    </source>
</evidence>
<gene>
    <name evidence="2" type="ORF">JOL62DRAFT_642774</name>
</gene>
<sequence>MAPRKTTFSINVSLPWPEATAAAPRKTTAIETNIDFPEADVGLSSPPTEEEEEVEDEAHEATSDPVGHTSPPPETENENVAISSSPLFAPFERVSRSSPPRADQSANTQLHDKITQTYNFDLRIREEEEEASGAKQEDAGDNKEEEAANVKSEQDSSSMMSLRILPSLRLRLRSVEVDHVKRRTLIYETTGCPATPYSFGDRSGGQK</sequence>
<protein>
    <submittedName>
        <fullName evidence="2">Uncharacterized protein</fullName>
    </submittedName>
</protein>
<organism evidence="2 3">
    <name type="scientific">Phyllosticta paracitricarpa</name>
    <dbReference type="NCBI Taxonomy" id="2016321"/>
    <lineage>
        <taxon>Eukaryota</taxon>
        <taxon>Fungi</taxon>
        <taxon>Dikarya</taxon>
        <taxon>Ascomycota</taxon>
        <taxon>Pezizomycotina</taxon>
        <taxon>Dothideomycetes</taxon>
        <taxon>Dothideomycetes incertae sedis</taxon>
        <taxon>Botryosphaeriales</taxon>
        <taxon>Phyllostictaceae</taxon>
        <taxon>Phyllosticta</taxon>
    </lineage>
</organism>
<feature type="compositionally biased region" description="Acidic residues" evidence="1">
    <location>
        <begin position="48"/>
        <end position="58"/>
    </location>
</feature>